<feature type="compositionally biased region" description="Basic and acidic residues" evidence="1">
    <location>
        <begin position="1"/>
        <end position="11"/>
    </location>
</feature>
<name>A0ABC8IS73_ERUVS</name>
<reference evidence="2 3" key="1">
    <citation type="submission" date="2022-03" db="EMBL/GenBank/DDBJ databases">
        <authorList>
            <person name="Macdonald S."/>
            <person name="Ahmed S."/>
            <person name="Newling K."/>
        </authorList>
    </citation>
    <scope>NUCLEOTIDE SEQUENCE [LARGE SCALE GENOMIC DNA]</scope>
</reference>
<comment type="caution">
    <text evidence="2">The sequence shown here is derived from an EMBL/GenBank/DDBJ whole genome shotgun (WGS) entry which is preliminary data.</text>
</comment>
<evidence type="ECO:0000313" key="3">
    <source>
        <dbReference type="Proteomes" id="UP001642260"/>
    </source>
</evidence>
<feature type="region of interest" description="Disordered" evidence="1">
    <location>
        <begin position="1"/>
        <end position="94"/>
    </location>
</feature>
<evidence type="ECO:0000256" key="1">
    <source>
        <dbReference type="SAM" id="MobiDB-lite"/>
    </source>
</evidence>
<organism evidence="2 3">
    <name type="scientific">Eruca vesicaria subsp. sativa</name>
    <name type="common">Garden rocket</name>
    <name type="synonym">Eruca sativa</name>
    <dbReference type="NCBI Taxonomy" id="29727"/>
    <lineage>
        <taxon>Eukaryota</taxon>
        <taxon>Viridiplantae</taxon>
        <taxon>Streptophyta</taxon>
        <taxon>Embryophyta</taxon>
        <taxon>Tracheophyta</taxon>
        <taxon>Spermatophyta</taxon>
        <taxon>Magnoliopsida</taxon>
        <taxon>eudicotyledons</taxon>
        <taxon>Gunneridae</taxon>
        <taxon>Pentapetalae</taxon>
        <taxon>rosids</taxon>
        <taxon>malvids</taxon>
        <taxon>Brassicales</taxon>
        <taxon>Brassicaceae</taxon>
        <taxon>Brassiceae</taxon>
        <taxon>Eruca</taxon>
    </lineage>
</organism>
<evidence type="ECO:0000313" key="2">
    <source>
        <dbReference type="EMBL" id="CAH8297226.1"/>
    </source>
</evidence>
<accession>A0ABC8IS73</accession>
<dbReference type="EMBL" id="CAKOAT010051488">
    <property type="protein sequence ID" value="CAH8297226.1"/>
    <property type="molecule type" value="Genomic_DNA"/>
</dbReference>
<proteinExistence type="predicted"/>
<sequence>MERGEVKKNMGKESNSWLKRLKQSCLDPIPKLTPGDDDDGNRLEVIPSTEFAPRVLTKINDKSPVVEDTDGSSTKPENQGGSKRKRQESREFQHEDMEIVDMGEELPEGFWSKAPFNEVHAEFKTGMGMVRTARKYSFVEELLEQISSPVVSDGHKYFMDVAEDDESDHIILEMEEHRGAGSVFEYFRCSRSNSRMDTAKIDSQEETMVHRMDWKKFCSETVVNDKFVIDAEVDQISHSKWSKTPLLV</sequence>
<protein>
    <submittedName>
        <fullName evidence="2">Uncharacterized protein</fullName>
    </submittedName>
</protein>
<feature type="compositionally biased region" description="Polar residues" evidence="1">
    <location>
        <begin position="71"/>
        <end position="81"/>
    </location>
</feature>
<keyword evidence="3" id="KW-1185">Reference proteome</keyword>
<dbReference type="Proteomes" id="UP001642260">
    <property type="component" value="Unassembled WGS sequence"/>
</dbReference>
<dbReference type="AlphaFoldDB" id="A0ABC8IS73"/>
<gene>
    <name evidence="2" type="ORF">ERUC_LOCUS2143</name>
</gene>